<dbReference type="GO" id="GO:1902533">
    <property type="term" value="P:positive regulation of intracellular signal transduction"/>
    <property type="evidence" value="ECO:0007669"/>
    <property type="project" value="UniProtKB-ARBA"/>
</dbReference>
<evidence type="ECO:0000256" key="14">
    <source>
        <dbReference type="ARBA" id="ARBA00023198"/>
    </source>
</evidence>
<evidence type="ECO:0000259" key="18">
    <source>
        <dbReference type="PROSITE" id="PS50104"/>
    </source>
</evidence>
<evidence type="ECO:0000256" key="7">
    <source>
        <dbReference type="ARBA" id="ARBA00022737"/>
    </source>
</evidence>
<dbReference type="FunFam" id="3.40.50.10140:FF:000003">
    <property type="entry name" value="Toll-like receptor 7"/>
    <property type="match status" value="1"/>
</dbReference>
<reference evidence="19" key="2">
    <citation type="submission" date="2025-09" db="UniProtKB">
        <authorList>
            <consortium name="Ensembl"/>
        </authorList>
    </citation>
    <scope>IDENTIFICATION</scope>
</reference>
<dbReference type="GO" id="GO:0007249">
    <property type="term" value="P:canonical NF-kappaB signal transduction"/>
    <property type="evidence" value="ECO:0007669"/>
    <property type="project" value="TreeGrafter"/>
</dbReference>
<dbReference type="GeneTree" id="ENSGT00940000163875"/>
<feature type="transmembrane region" description="Helical" evidence="17">
    <location>
        <begin position="7"/>
        <end position="29"/>
    </location>
</feature>
<evidence type="ECO:0000256" key="8">
    <source>
        <dbReference type="ARBA" id="ARBA00022753"/>
    </source>
</evidence>
<evidence type="ECO:0000256" key="2">
    <source>
        <dbReference type="ARBA" id="ARBA00009634"/>
    </source>
</evidence>
<dbReference type="Pfam" id="PF01582">
    <property type="entry name" value="TIR"/>
    <property type="match status" value="1"/>
</dbReference>
<proteinExistence type="inferred from homology"/>
<comment type="similarity">
    <text evidence="2">Belongs to the Toll-like receptor family.</text>
</comment>
<dbReference type="Gene3D" id="3.40.50.10140">
    <property type="entry name" value="Toll/interleukin-1 receptor homology (TIR) domain"/>
    <property type="match status" value="1"/>
</dbReference>
<dbReference type="GO" id="GO:0002224">
    <property type="term" value="P:toll-like receptor signaling pathway"/>
    <property type="evidence" value="ECO:0007669"/>
    <property type="project" value="TreeGrafter"/>
</dbReference>
<dbReference type="PANTHER" id="PTHR47410:SF4">
    <property type="entry name" value="TOLL-LIKE RECEPTOR 9"/>
    <property type="match status" value="1"/>
</dbReference>
<evidence type="ECO:0000256" key="6">
    <source>
        <dbReference type="ARBA" id="ARBA00022729"/>
    </source>
</evidence>
<dbReference type="SMART" id="SM00082">
    <property type="entry name" value="LRRCT"/>
    <property type="match status" value="1"/>
</dbReference>
<dbReference type="InterPro" id="IPR001611">
    <property type="entry name" value="Leu-rich_rpt"/>
</dbReference>
<dbReference type="Gene3D" id="3.80.10.10">
    <property type="entry name" value="Ribonuclease Inhibitor"/>
    <property type="match status" value="1"/>
</dbReference>
<dbReference type="InterPro" id="IPR000483">
    <property type="entry name" value="Cys-rich_flank_reg_C"/>
</dbReference>
<feature type="domain" description="TIR" evidence="18">
    <location>
        <begin position="907"/>
        <end position="1055"/>
    </location>
</feature>
<evidence type="ECO:0000256" key="15">
    <source>
        <dbReference type="ARBA" id="ARBA00046288"/>
    </source>
</evidence>
<dbReference type="GO" id="GO:0045087">
    <property type="term" value="P:innate immune response"/>
    <property type="evidence" value="ECO:0007669"/>
    <property type="project" value="UniProtKB-KW"/>
</dbReference>
<evidence type="ECO:0000256" key="16">
    <source>
        <dbReference type="SAM" id="MobiDB-lite"/>
    </source>
</evidence>
<dbReference type="GO" id="GO:0051607">
    <property type="term" value="P:defense response to virus"/>
    <property type="evidence" value="ECO:0007669"/>
    <property type="project" value="TreeGrafter"/>
</dbReference>
<comment type="subcellular location">
    <subcellularLocation>
        <location evidence="15">Endomembrane system</location>
        <topology evidence="15">Single-pass type I membrane protein</topology>
    </subcellularLocation>
    <subcellularLocation>
        <location evidence="1">Endosome</location>
    </subcellularLocation>
</comment>
<evidence type="ECO:0000256" key="10">
    <source>
        <dbReference type="ARBA" id="ARBA00022989"/>
    </source>
</evidence>
<dbReference type="SMART" id="SM00365">
    <property type="entry name" value="LRR_SD22"/>
    <property type="match status" value="7"/>
</dbReference>
<keyword evidence="11 17" id="KW-0472">Membrane</keyword>
<accession>A0A3B3UR81</accession>
<feature type="compositionally biased region" description="Polar residues" evidence="16">
    <location>
        <begin position="473"/>
        <end position="491"/>
    </location>
</feature>
<evidence type="ECO:0000256" key="1">
    <source>
        <dbReference type="ARBA" id="ARBA00004177"/>
    </source>
</evidence>
<evidence type="ECO:0000256" key="3">
    <source>
        <dbReference type="ARBA" id="ARBA00022588"/>
    </source>
</evidence>
<keyword evidence="5 17" id="KW-0812">Transmembrane</keyword>
<evidence type="ECO:0000256" key="9">
    <source>
        <dbReference type="ARBA" id="ARBA00022859"/>
    </source>
</evidence>
<keyword evidence="12" id="KW-0675">Receptor</keyword>
<evidence type="ECO:0000256" key="12">
    <source>
        <dbReference type="ARBA" id="ARBA00023170"/>
    </source>
</evidence>
<dbReference type="GO" id="GO:0006954">
    <property type="term" value="P:inflammatory response"/>
    <property type="evidence" value="ECO:0007669"/>
    <property type="project" value="UniProtKB-KW"/>
</dbReference>
<keyword evidence="8" id="KW-0967">Endosome</keyword>
<name>A0A3B3UR81_9TELE</name>
<dbReference type="GO" id="GO:0005768">
    <property type="term" value="C:endosome"/>
    <property type="evidence" value="ECO:0007669"/>
    <property type="project" value="UniProtKB-SubCell"/>
</dbReference>
<keyword evidence="9" id="KW-0391">Immunity</keyword>
<evidence type="ECO:0000256" key="4">
    <source>
        <dbReference type="ARBA" id="ARBA00022614"/>
    </source>
</evidence>
<dbReference type="GO" id="GO:0005886">
    <property type="term" value="C:plasma membrane"/>
    <property type="evidence" value="ECO:0007669"/>
    <property type="project" value="TreeGrafter"/>
</dbReference>
<keyword evidence="4" id="KW-0433">Leucine-rich repeat</keyword>
<evidence type="ECO:0000256" key="5">
    <source>
        <dbReference type="ARBA" id="ARBA00022692"/>
    </source>
</evidence>
<keyword evidence="3" id="KW-0399">Innate immunity</keyword>
<dbReference type="SUPFAM" id="SSF52200">
    <property type="entry name" value="Toll/Interleukin receptor TIR domain"/>
    <property type="match status" value="1"/>
</dbReference>
<evidence type="ECO:0000256" key="17">
    <source>
        <dbReference type="SAM" id="Phobius"/>
    </source>
</evidence>
<keyword evidence="20" id="KW-1185">Reference proteome</keyword>
<dbReference type="SUPFAM" id="SSF52058">
    <property type="entry name" value="L domain-like"/>
    <property type="match status" value="3"/>
</dbReference>
<keyword evidence="7" id="KW-0677">Repeat</keyword>
<dbReference type="PROSITE" id="PS51450">
    <property type="entry name" value="LRR"/>
    <property type="match status" value="4"/>
</dbReference>
<dbReference type="STRING" id="48699.ENSPLAP00000015174"/>
<dbReference type="PROSITE" id="PS50104">
    <property type="entry name" value="TIR"/>
    <property type="match status" value="1"/>
</dbReference>
<dbReference type="InterPro" id="IPR032675">
    <property type="entry name" value="LRR_dom_sf"/>
</dbReference>
<reference evidence="19" key="1">
    <citation type="submission" date="2025-08" db="UniProtKB">
        <authorList>
            <consortium name="Ensembl"/>
        </authorList>
    </citation>
    <scope>IDENTIFICATION</scope>
</reference>
<organism evidence="19 20">
    <name type="scientific">Poecilia latipinna</name>
    <name type="common">sailfin molly</name>
    <dbReference type="NCBI Taxonomy" id="48699"/>
    <lineage>
        <taxon>Eukaryota</taxon>
        <taxon>Metazoa</taxon>
        <taxon>Chordata</taxon>
        <taxon>Craniata</taxon>
        <taxon>Vertebrata</taxon>
        <taxon>Euteleostomi</taxon>
        <taxon>Actinopterygii</taxon>
        <taxon>Neopterygii</taxon>
        <taxon>Teleostei</taxon>
        <taxon>Neoteleostei</taxon>
        <taxon>Acanthomorphata</taxon>
        <taxon>Ovalentaria</taxon>
        <taxon>Atherinomorphae</taxon>
        <taxon>Cyprinodontiformes</taxon>
        <taxon>Poeciliidae</taxon>
        <taxon>Poeciliinae</taxon>
        <taxon>Poecilia</taxon>
    </lineage>
</organism>
<dbReference type="Pfam" id="PF00560">
    <property type="entry name" value="LRR_1"/>
    <property type="match status" value="1"/>
</dbReference>
<dbReference type="AlphaFoldDB" id="A0A3B3UR81"/>
<dbReference type="Proteomes" id="UP000261500">
    <property type="component" value="Unplaced"/>
</dbReference>
<keyword evidence="13" id="KW-0325">Glycoprotein</keyword>
<dbReference type="InterPro" id="IPR003591">
    <property type="entry name" value="Leu-rich_rpt_typical-subtyp"/>
</dbReference>
<dbReference type="Pfam" id="PF13855">
    <property type="entry name" value="LRR_8"/>
    <property type="match status" value="3"/>
</dbReference>
<sequence length="1072" mass="121951">MNAVNVLCCLFINALTYIFLLIMSQFLLYGNAINIQFFPCDADVNSTTVDCSNRPIKHIPIIKAATVLSIDLSGTKVQAVRNHAFAGVPNVNILKIKGNCLPGQLRLPEQQGCNMEIEPHAFKFLKNLTSLHLSGNSLTSIPNLPENLLFLDLQYNCIFNIFAPLKTPNLETLLLSKNCFYANPCNQSFYINATVFGGLPKLKNLTLGYDNVTAVPKDLPASLKVLDLRENTMTEVPEGSFANLTALEYLNLEWNCQRCDHAARPCFPCPQNRPLLLHPNSLYSENSSITFLSLRGNSLKTFPDGLFRPLKNLKGLDISDNLLAFAIQNGTFFQELTGLTWISLIYNYEPLKTFGKLDLSPYIGNISGLQRLLLSGNFFHTISKKGFHVLSQLKSLSKLELRMNFISECNLTSLKQLPSLTAIDLSQNMLNFLPCCSESAGTAESDSCQNQNLYSGDFQDVHTLIPDRETRTSSHIWQSDQSNGPETTDGSECQIPSLESFKNKYCWQKLSFDLSQNDILSLNKRVFSGMENAVCLDLSYNYMSQTLRGGQFNSMTNLVFLNMSFNRLDLYRDDAFSELRSTLKVLDVSNNDFHFKMRGMGHRFEFLKNLTNLEVLSLANNGIGMRIDQRLVSRSLQYLYFSGNHLDIMWNADYKTYIHFFQNLTKLKFLDISSNNLKSLKAEVLCNLPVSLQSLCISRNSMKNFPWQNISALSNLCHLDLSYNSLSNLVSQEIKFGDQFSFLDLSHNHLTSIPDNFFNEARSLQHLYLNHNKIKELNHQRLPAPFQKGSTLQTLTLHENPFKCDCNTSWFVVYLRTTPVNIPYLTTRVRCGYPDSQQGVILLSIDQHSCQDIFGSLAFLVCSFLSMTFTALPLLKHLYGWDVWYCLQVFWARLKGYSQLPGGVSDHHYDAFVVFDTGNLAVRDWVYNELTANLECSGHRRFSLCLEERDWIPGLSCIDNLHSAVHSSVKTVFVLSRSTNGTEMVNGVIRQAFFMVQQRLLDEKVDAAVVVLLDEMFPKLKYLQLRKRLCRKSVLSWPRNPRAQPLFWNQMRMALSSDNLKFYDNNMSESFI</sequence>
<evidence type="ECO:0000313" key="19">
    <source>
        <dbReference type="Ensembl" id="ENSPLAP00000015174.1"/>
    </source>
</evidence>
<feature type="region of interest" description="Disordered" evidence="16">
    <location>
        <begin position="470"/>
        <end position="492"/>
    </location>
</feature>
<evidence type="ECO:0000313" key="20">
    <source>
        <dbReference type="Proteomes" id="UP000261500"/>
    </source>
</evidence>
<evidence type="ECO:0000256" key="13">
    <source>
        <dbReference type="ARBA" id="ARBA00023180"/>
    </source>
</evidence>
<keyword evidence="14" id="KW-0395">Inflammatory response</keyword>
<keyword evidence="10 17" id="KW-1133">Transmembrane helix</keyword>
<dbReference type="Ensembl" id="ENSPLAT00000023732.1">
    <property type="protein sequence ID" value="ENSPLAP00000015174.1"/>
    <property type="gene ID" value="ENSPLAG00000019041.1"/>
</dbReference>
<dbReference type="SMART" id="SM00369">
    <property type="entry name" value="LRR_TYP"/>
    <property type="match status" value="12"/>
</dbReference>
<dbReference type="SMART" id="SM00364">
    <property type="entry name" value="LRR_BAC"/>
    <property type="match status" value="6"/>
</dbReference>
<dbReference type="InterPro" id="IPR035897">
    <property type="entry name" value="Toll_tir_struct_dom_sf"/>
</dbReference>
<evidence type="ECO:0000256" key="11">
    <source>
        <dbReference type="ARBA" id="ARBA00023136"/>
    </source>
</evidence>
<protein>
    <submittedName>
        <fullName evidence="19">Toll-like receptor 9</fullName>
    </submittedName>
</protein>
<dbReference type="GO" id="GO:0032755">
    <property type="term" value="P:positive regulation of interleukin-6 production"/>
    <property type="evidence" value="ECO:0007669"/>
    <property type="project" value="TreeGrafter"/>
</dbReference>
<dbReference type="GO" id="GO:0038187">
    <property type="term" value="F:pattern recognition receptor activity"/>
    <property type="evidence" value="ECO:0007669"/>
    <property type="project" value="TreeGrafter"/>
</dbReference>
<keyword evidence="6" id="KW-0732">Signal</keyword>
<dbReference type="PANTHER" id="PTHR47410">
    <property type="entry name" value="TOLL-LIKE RECEPTOR 7-RELATED"/>
    <property type="match status" value="1"/>
</dbReference>
<dbReference type="InterPro" id="IPR000157">
    <property type="entry name" value="TIR_dom"/>
</dbReference>